<dbReference type="GeneID" id="55810996"/>
<evidence type="ECO:0000313" key="1">
    <source>
        <dbReference type="EMBL" id="AYD81544.1"/>
    </source>
</evidence>
<protein>
    <submittedName>
        <fullName evidence="1">Uncharacterized protein</fullName>
    </submittedName>
</protein>
<dbReference type="Proteomes" id="UP000278416">
    <property type="component" value="Segment"/>
</dbReference>
<name>A0A386KB36_9CAUD</name>
<sequence length="108" mass="11831">MSEEPRTEKTKPVWRGAGPHSVKGVAYEKGEDAIRAAYTEARAAVASLMPRREELTEKVTFLRGKTEYTLNYEVCGGLSDIEKLVLAHGGLPPFGGVVHGIRVTVYND</sequence>
<reference evidence="1 2" key="1">
    <citation type="submission" date="2018-08" db="EMBL/GenBank/DDBJ databases">
        <authorList>
            <person name="Edupali M."/>
            <person name="Eltaeb M."/>
            <person name="Griswold I."/>
            <person name="Han P."/>
            <person name="Iszauk E."/>
            <person name="Joshi S."/>
            <person name="Kim Y."/>
            <person name="Krakopolsky K."/>
            <person name="Kubyshko V."/>
            <person name="Lee J."/>
            <person name="Lee N.Y."/>
            <person name="Lumaj G."/>
            <person name="Muskovitz J."/>
            <person name="Ning J."/>
            <person name="Noll E."/>
            <person name="Persaud B."/>
            <person name="Shankar N."/>
            <person name="Shim K."/>
            <person name="Srinivasan C."/>
            <person name="Yoon I."/>
            <person name="Zhang S."/>
            <person name="Ziausyte U."/>
            <person name="Jarvik J.W."/>
            <person name="Mcguier N."/>
            <person name="Lopez A.J."/>
            <person name="Garlena R.A."/>
            <person name="Russell D.A."/>
            <person name="Pope W.H."/>
            <person name="Jacobs-Sera D."/>
            <person name="Hatfull G.F."/>
        </authorList>
    </citation>
    <scope>NUCLEOTIDE SEQUENCE [LARGE SCALE GENOMIC DNA]</scope>
</reference>
<gene>
    <name evidence="1" type="primary">50</name>
    <name evidence="1" type="ORF">KBurrousTX_50</name>
</gene>
<proteinExistence type="predicted"/>
<accession>A0A386KB36</accession>
<keyword evidence="2" id="KW-1185">Reference proteome</keyword>
<dbReference type="KEGG" id="vg:55810996"/>
<evidence type="ECO:0000313" key="2">
    <source>
        <dbReference type="Proteomes" id="UP000278416"/>
    </source>
</evidence>
<dbReference type="RefSeq" id="YP_009881723.1">
    <property type="nucleotide sequence ID" value="NC_049442.1"/>
</dbReference>
<organism evidence="1 2">
    <name type="scientific">Arthrobacter phage KBurrousTX</name>
    <dbReference type="NCBI Taxonomy" id="2315608"/>
    <lineage>
        <taxon>Viruses</taxon>
        <taxon>Duplodnaviria</taxon>
        <taxon>Heunggongvirae</taxon>
        <taxon>Uroviricota</taxon>
        <taxon>Caudoviricetes</taxon>
        <taxon>Klausavirus</taxon>
        <taxon>Klausavirus kburrousTX</taxon>
    </lineage>
</organism>
<dbReference type="EMBL" id="MH744419">
    <property type="protein sequence ID" value="AYD81544.1"/>
    <property type="molecule type" value="Genomic_DNA"/>
</dbReference>